<name>A0A817TE26_9BILA</name>
<evidence type="ECO:0000256" key="1">
    <source>
        <dbReference type="SAM" id="SignalP"/>
    </source>
</evidence>
<dbReference type="Proteomes" id="UP000663872">
    <property type="component" value="Unassembled WGS sequence"/>
</dbReference>
<feature type="chain" id="PRO_5035691057" evidence="1">
    <location>
        <begin position="28"/>
        <end position="183"/>
    </location>
</feature>
<evidence type="ECO:0000313" key="3">
    <source>
        <dbReference type="EMBL" id="CAF4748692.1"/>
    </source>
</evidence>
<comment type="caution">
    <text evidence="2">The sequence shown here is derived from an EMBL/GenBank/DDBJ whole genome shotgun (WGS) entry which is preliminary data.</text>
</comment>
<gene>
    <name evidence="2" type="ORF">GRG538_LOCUS1721</name>
    <name evidence="3" type="ORF">QYT958_LOCUS20840</name>
</gene>
<evidence type="ECO:0000313" key="4">
    <source>
        <dbReference type="Proteomes" id="UP000663872"/>
    </source>
</evidence>
<keyword evidence="1" id="KW-0732">Signal</keyword>
<sequence>MKGKTSNIAHLDIFLSSSILVFNSCLASSNIRYDELKICLDIAELTEVPRMSQGDIKQASSKTNTAAHRKIWTQSAFSTSLRDRPVVFNSQHIDDIGRKYSMNTNERRRLRIDEGSLLMTSDPDSIFYRHLREELQNTSSTATRLVDEKEKLKLFEQYGPELVEFIKDRGGNLKSKFDKVFII</sequence>
<proteinExistence type="predicted"/>
<feature type="signal peptide" evidence="1">
    <location>
        <begin position="1"/>
        <end position="27"/>
    </location>
</feature>
<dbReference type="EMBL" id="CAJOBR010003691">
    <property type="protein sequence ID" value="CAF4748692.1"/>
    <property type="molecule type" value="Genomic_DNA"/>
</dbReference>
<dbReference type="EMBL" id="CAJNYT010000043">
    <property type="protein sequence ID" value="CAF3313468.1"/>
    <property type="molecule type" value="Genomic_DNA"/>
</dbReference>
<reference evidence="2" key="1">
    <citation type="submission" date="2021-02" db="EMBL/GenBank/DDBJ databases">
        <authorList>
            <person name="Nowell W R."/>
        </authorList>
    </citation>
    <scope>NUCLEOTIDE SEQUENCE</scope>
</reference>
<accession>A0A817TE26</accession>
<organism evidence="2 4">
    <name type="scientific">Rotaria socialis</name>
    <dbReference type="NCBI Taxonomy" id="392032"/>
    <lineage>
        <taxon>Eukaryota</taxon>
        <taxon>Metazoa</taxon>
        <taxon>Spiralia</taxon>
        <taxon>Gnathifera</taxon>
        <taxon>Rotifera</taxon>
        <taxon>Eurotatoria</taxon>
        <taxon>Bdelloidea</taxon>
        <taxon>Philodinida</taxon>
        <taxon>Philodinidae</taxon>
        <taxon>Rotaria</taxon>
    </lineage>
</organism>
<dbReference type="Proteomes" id="UP000663848">
    <property type="component" value="Unassembled WGS sequence"/>
</dbReference>
<evidence type="ECO:0000313" key="2">
    <source>
        <dbReference type="EMBL" id="CAF3313468.1"/>
    </source>
</evidence>
<protein>
    <submittedName>
        <fullName evidence="2">Uncharacterized protein</fullName>
    </submittedName>
</protein>
<dbReference type="AlphaFoldDB" id="A0A817TE26"/>